<dbReference type="Proteomes" id="UP001165120">
    <property type="component" value="Unassembled WGS sequence"/>
</dbReference>
<gene>
    <name evidence="1" type="ORF">Cboi02_000643100</name>
</gene>
<sequence length="92" mass="9919">MWHMGRGDRHWSSTCGAWDGGGQCGDWSRNNDLWDGDWSSTGGDDGLSGDRNWSSTCGTWDGGGQCGNWVVMVTGPVQVEHGTVVVNVETGW</sequence>
<name>A0A9W6WDJ5_CANBO</name>
<evidence type="ECO:0000313" key="1">
    <source>
        <dbReference type="EMBL" id="GME80628.1"/>
    </source>
</evidence>
<keyword evidence="2" id="KW-1185">Reference proteome</keyword>
<dbReference type="EMBL" id="BSXN01004127">
    <property type="protein sequence ID" value="GME80628.1"/>
    <property type="molecule type" value="Genomic_DNA"/>
</dbReference>
<evidence type="ECO:0000313" key="2">
    <source>
        <dbReference type="Proteomes" id="UP001165120"/>
    </source>
</evidence>
<comment type="caution">
    <text evidence="1">The sequence shown here is derived from an EMBL/GenBank/DDBJ whole genome shotgun (WGS) entry which is preliminary data.</text>
</comment>
<organism evidence="1 2">
    <name type="scientific">Candida boidinii</name>
    <name type="common">Yeast</name>
    <dbReference type="NCBI Taxonomy" id="5477"/>
    <lineage>
        <taxon>Eukaryota</taxon>
        <taxon>Fungi</taxon>
        <taxon>Dikarya</taxon>
        <taxon>Ascomycota</taxon>
        <taxon>Saccharomycotina</taxon>
        <taxon>Pichiomycetes</taxon>
        <taxon>Pichiales</taxon>
        <taxon>Pichiaceae</taxon>
        <taxon>Ogataea</taxon>
        <taxon>Ogataea/Candida clade</taxon>
    </lineage>
</organism>
<protein>
    <submittedName>
        <fullName evidence="1">Unnamed protein product</fullName>
    </submittedName>
</protein>
<dbReference type="AlphaFoldDB" id="A0A9W6WDJ5"/>
<accession>A0A9W6WDJ5</accession>
<proteinExistence type="predicted"/>
<reference evidence="1" key="1">
    <citation type="submission" date="2023-04" db="EMBL/GenBank/DDBJ databases">
        <title>Candida boidinii NBRC 10035.</title>
        <authorList>
            <person name="Ichikawa N."/>
            <person name="Sato H."/>
            <person name="Tonouchi N."/>
        </authorList>
    </citation>
    <scope>NUCLEOTIDE SEQUENCE</scope>
    <source>
        <strain evidence="1">NBRC 10035</strain>
    </source>
</reference>